<dbReference type="AlphaFoldDB" id="A0A937AMS6"/>
<accession>A0A937AMS6</accession>
<evidence type="ECO:0000313" key="2">
    <source>
        <dbReference type="Proteomes" id="UP000642920"/>
    </source>
</evidence>
<gene>
    <name evidence="1" type="ORF">JKP34_14095</name>
</gene>
<comment type="caution">
    <text evidence="1">The sequence shown here is derived from an EMBL/GenBank/DDBJ whole genome shotgun (WGS) entry which is preliminary data.</text>
</comment>
<dbReference type="Proteomes" id="UP000642920">
    <property type="component" value="Unassembled WGS sequence"/>
</dbReference>
<proteinExistence type="predicted"/>
<keyword evidence="2" id="KW-1185">Reference proteome</keyword>
<dbReference type="RefSeq" id="WP_201922778.1">
    <property type="nucleotide sequence ID" value="NZ_JAERQG010000003.1"/>
</dbReference>
<organism evidence="1 2">
    <name type="scientific">Marivirga atlantica</name>
    <dbReference type="NCBI Taxonomy" id="1548457"/>
    <lineage>
        <taxon>Bacteria</taxon>
        <taxon>Pseudomonadati</taxon>
        <taxon>Bacteroidota</taxon>
        <taxon>Cytophagia</taxon>
        <taxon>Cytophagales</taxon>
        <taxon>Marivirgaceae</taxon>
        <taxon>Marivirga</taxon>
    </lineage>
</organism>
<dbReference type="InterPro" id="IPR025345">
    <property type="entry name" value="DUF4249"/>
</dbReference>
<name>A0A937AMS6_9BACT</name>
<sequence>MRKIIIIYLFVCSISCIEPFDYKVNDYDQNLVVEAILTNEDKHHQVKLTYTSPINDQEEIFATGAKVNITSSNNETISFEEIEPGIYQTINKVRGQIGIEYKLNINTKEDRVYESSLEKLPESAPITSLYARFENVPSAELNRNEGGIQFFIDTELNNGPGYFRYEWEETYLIVVPYPSELSFNLADCTFVEREEIISRCYQNRYSEGLLIANSNSNELNNIRAFPLHFIGNESESDAPYRLRHRYSLLAKQYNINSSTYEYYRKLKAANESGGSLFDEQQGAITGNINSVTDDGEAVLGNFEVSSVTSKRNFFNPEDFNAPFERPDNLFDCPFGQEIFPPGDSLLYYITTGFYDVYKRTEGFGATLYIGTKNCVRCDHFANPDKPDYWID</sequence>
<evidence type="ECO:0000313" key="1">
    <source>
        <dbReference type="EMBL" id="MBL0766393.1"/>
    </source>
</evidence>
<dbReference type="EMBL" id="JAERQG010000003">
    <property type="protein sequence ID" value="MBL0766393.1"/>
    <property type="molecule type" value="Genomic_DNA"/>
</dbReference>
<reference evidence="1" key="1">
    <citation type="submission" date="2021-01" db="EMBL/GenBank/DDBJ databases">
        <title>Marivirga sp. nov., isolated from intertidal surface sediments.</title>
        <authorList>
            <person name="Zhang M."/>
        </authorList>
    </citation>
    <scope>NUCLEOTIDE SEQUENCE</scope>
    <source>
        <strain evidence="1">SM1354</strain>
    </source>
</reference>
<protein>
    <submittedName>
        <fullName evidence="1">DUF4249 domain-containing protein</fullName>
    </submittedName>
</protein>
<dbReference type="Pfam" id="PF14054">
    <property type="entry name" value="DUF4249"/>
    <property type="match status" value="1"/>
</dbReference>